<keyword evidence="7" id="KW-0472">Membrane</keyword>
<evidence type="ECO:0000256" key="6">
    <source>
        <dbReference type="ARBA" id="ARBA00022989"/>
    </source>
</evidence>
<dbReference type="Proteomes" id="UP000015103">
    <property type="component" value="Unassembled WGS sequence"/>
</dbReference>
<evidence type="ECO:0000256" key="7">
    <source>
        <dbReference type="ARBA" id="ARBA00023136"/>
    </source>
</evidence>
<evidence type="ECO:0000256" key="8">
    <source>
        <dbReference type="ARBA" id="ARBA00023170"/>
    </source>
</evidence>
<evidence type="ECO:0000256" key="9">
    <source>
        <dbReference type="ARBA" id="ARBA00023224"/>
    </source>
</evidence>
<keyword evidence="11" id="KW-1185">Reference proteome</keyword>
<dbReference type="AlphaFoldDB" id="T1H923"/>
<dbReference type="GO" id="GO:0005886">
    <property type="term" value="C:plasma membrane"/>
    <property type="evidence" value="ECO:0007669"/>
    <property type="project" value="UniProtKB-SubCell"/>
</dbReference>
<keyword evidence="4" id="KW-0812">Transmembrane</keyword>
<evidence type="ECO:0000256" key="4">
    <source>
        <dbReference type="ARBA" id="ARBA00022692"/>
    </source>
</evidence>
<dbReference type="InterPro" id="IPR004117">
    <property type="entry name" value="7tm6_olfct_rcpt"/>
</dbReference>
<dbReference type="GO" id="GO:0007165">
    <property type="term" value="P:signal transduction"/>
    <property type="evidence" value="ECO:0007669"/>
    <property type="project" value="UniProtKB-KW"/>
</dbReference>
<dbReference type="InParanoid" id="T1H923"/>
<dbReference type="EnsemblMetazoa" id="RPRC000522-RA">
    <property type="protein sequence ID" value="RPRC000522-PA"/>
    <property type="gene ID" value="RPRC000522"/>
</dbReference>
<evidence type="ECO:0000256" key="2">
    <source>
        <dbReference type="ARBA" id="ARBA00022475"/>
    </source>
</evidence>
<protein>
    <submittedName>
        <fullName evidence="10">Uncharacterized protein</fullName>
    </submittedName>
</protein>
<dbReference type="FunCoup" id="T1H923">
    <property type="interactions" value="92"/>
</dbReference>
<keyword evidence="3" id="KW-0716">Sensory transduction</keyword>
<dbReference type="Pfam" id="PF02949">
    <property type="entry name" value="7tm_6"/>
    <property type="match status" value="1"/>
</dbReference>
<proteinExistence type="predicted"/>
<sequence length="397" mass="46209">LINLLVQNPEESTFYIGAKIVKNVGAYYDNTWAAVFHISRNFLTLLTGMMQFILQIIFNFNKIEKLTILEIIHFIFLYLFAISLSCGLLVRSRRFKSLYTLIKNEFGKETKSLTVEQQKVEKDASDFTHRFIKISLVLFYWACIFTISRRPLFERTSEMTLMNEGWMPFEVNTWFRYTVVCIFQTVVALNLATIFWALLATYVTYSKQICSQLEILSLYIKDTFDYNSPALTETKSSKLTTAKYKKLRLKLIIQRHQVLLRCLNLFQETYSLLLFGVSFNCGLVMCTAIYMVTDPQSNFFLILEFVNLLVPELALTGCYCWFGQQMKDWWTRIGETVYDSSWYMEPITIQKALLNMLTISNKNKALKGAGLQEFSLKGSSELLQASFTYFNMLKAAR</sequence>
<dbReference type="PANTHER" id="PTHR21137:SF35">
    <property type="entry name" value="ODORANT RECEPTOR 19A-RELATED"/>
    <property type="match status" value="1"/>
</dbReference>
<dbReference type="GO" id="GO:0005549">
    <property type="term" value="F:odorant binding"/>
    <property type="evidence" value="ECO:0007669"/>
    <property type="project" value="InterPro"/>
</dbReference>
<dbReference type="GO" id="GO:0004984">
    <property type="term" value="F:olfactory receptor activity"/>
    <property type="evidence" value="ECO:0007669"/>
    <property type="project" value="InterPro"/>
</dbReference>
<dbReference type="OMA" id="QRSINIM"/>
<dbReference type="PANTHER" id="PTHR21137">
    <property type="entry name" value="ODORANT RECEPTOR"/>
    <property type="match status" value="1"/>
</dbReference>
<organism evidence="10 11">
    <name type="scientific">Rhodnius prolixus</name>
    <name type="common">Triatomid bug</name>
    <dbReference type="NCBI Taxonomy" id="13249"/>
    <lineage>
        <taxon>Eukaryota</taxon>
        <taxon>Metazoa</taxon>
        <taxon>Ecdysozoa</taxon>
        <taxon>Arthropoda</taxon>
        <taxon>Hexapoda</taxon>
        <taxon>Insecta</taxon>
        <taxon>Pterygota</taxon>
        <taxon>Neoptera</taxon>
        <taxon>Paraneoptera</taxon>
        <taxon>Hemiptera</taxon>
        <taxon>Heteroptera</taxon>
        <taxon>Panheteroptera</taxon>
        <taxon>Cimicomorpha</taxon>
        <taxon>Reduviidae</taxon>
        <taxon>Triatominae</taxon>
        <taxon>Rhodnius</taxon>
    </lineage>
</organism>
<evidence type="ECO:0000256" key="3">
    <source>
        <dbReference type="ARBA" id="ARBA00022606"/>
    </source>
</evidence>
<evidence type="ECO:0000313" key="11">
    <source>
        <dbReference type="Proteomes" id="UP000015103"/>
    </source>
</evidence>
<comment type="subcellular location">
    <subcellularLocation>
        <location evidence="1">Cell membrane</location>
        <topology evidence="1">Multi-pass membrane protein</topology>
    </subcellularLocation>
</comment>
<keyword evidence="6" id="KW-1133">Transmembrane helix</keyword>
<dbReference type="VEuPathDB" id="VectorBase:RPRC000522"/>
<accession>T1H923</accession>
<keyword evidence="2" id="KW-1003">Cell membrane</keyword>
<keyword evidence="5" id="KW-0552">Olfaction</keyword>
<keyword evidence="9" id="KW-0807">Transducer</keyword>
<dbReference type="eggNOG" id="ENOG502RWZC">
    <property type="taxonomic scope" value="Eukaryota"/>
</dbReference>
<reference evidence="10" key="1">
    <citation type="submission" date="2015-05" db="UniProtKB">
        <authorList>
            <consortium name="EnsemblMetazoa"/>
        </authorList>
    </citation>
    <scope>IDENTIFICATION</scope>
</reference>
<dbReference type="HOGENOM" id="CLU_695548_0_0_1"/>
<evidence type="ECO:0000313" key="10">
    <source>
        <dbReference type="EnsemblMetazoa" id="RPRC000522-PA"/>
    </source>
</evidence>
<dbReference type="EMBL" id="ACPB03003208">
    <property type="status" value="NOT_ANNOTATED_CDS"/>
    <property type="molecule type" value="Genomic_DNA"/>
</dbReference>
<evidence type="ECO:0000256" key="5">
    <source>
        <dbReference type="ARBA" id="ARBA00022725"/>
    </source>
</evidence>
<evidence type="ECO:0000256" key="1">
    <source>
        <dbReference type="ARBA" id="ARBA00004651"/>
    </source>
</evidence>
<name>T1H923_RHOPR</name>
<keyword evidence="8" id="KW-0675">Receptor</keyword>